<proteinExistence type="predicted"/>
<sequence>MENREGRVKDLIEKLQRGELTSKEAKKILKERGLSDQASWKGMVLGFLIYAAYVILCFPLNIIFSAQLP</sequence>
<organism evidence="2">
    <name type="scientific">marine sediment metagenome</name>
    <dbReference type="NCBI Taxonomy" id="412755"/>
    <lineage>
        <taxon>unclassified sequences</taxon>
        <taxon>metagenomes</taxon>
        <taxon>ecological metagenomes</taxon>
    </lineage>
</organism>
<evidence type="ECO:0000256" key="1">
    <source>
        <dbReference type="SAM" id="Phobius"/>
    </source>
</evidence>
<keyword evidence="1" id="KW-0812">Transmembrane</keyword>
<feature type="non-terminal residue" evidence="2">
    <location>
        <position position="69"/>
    </location>
</feature>
<reference evidence="2" key="1">
    <citation type="journal article" date="2014" name="Front. Microbiol.">
        <title>High frequency of phylogenetically diverse reductive dehalogenase-homologous genes in deep subseafloor sedimentary metagenomes.</title>
        <authorList>
            <person name="Kawai M."/>
            <person name="Futagami T."/>
            <person name="Toyoda A."/>
            <person name="Takaki Y."/>
            <person name="Nishi S."/>
            <person name="Hori S."/>
            <person name="Arai W."/>
            <person name="Tsubouchi T."/>
            <person name="Morono Y."/>
            <person name="Uchiyama I."/>
            <person name="Ito T."/>
            <person name="Fujiyama A."/>
            <person name="Inagaki F."/>
            <person name="Takami H."/>
        </authorList>
    </citation>
    <scope>NUCLEOTIDE SEQUENCE</scope>
    <source>
        <strain evidence="2">Expedition CK06-06</strain>
    </source>
</reference>
<gene>
    <name evidence="2" type="ORF">S12H4_50113</name>
</gene>
<comment type="caution">
    <text evidence="2">The sequence shown here is derived from an EMBL/GenBank/DDBJ whole genome shotgun (WGS) entry which is preliminary data.</text>
</comment>
<accession>X1VCA7</accession>
<protein>
    <submittedName>
        <fullName evidence="2">Uncharacterized protein</fullName>
    </submittedName>
</protein>
<keyword evidence="1" id="KW-0472">Membrane</keyword>
<feature type="transmembrane region" description="Helical" evidence="1">
    <location>
        <begin position="42"/>
        <end position="64"/>
    </location>
</feature>
<evidence type="ECO:0000313" key="2">
    <source>
        <dbReference type="EMBL" id="GAJ03775.1"/>
    </source>
</evidence>
<name>X1VCA7_9ZZZZ</name>
<dbReference type="EMBL" id="BARW01031521">
    <property type="protein sequence ID" value="GAJ03775.1"/>
    <property type="molecule type" value="Genomic_DNA"/>
</dbReference>
<keyword evidence="1" id="KW-1133">Transmembrane helix</keyword>
<dbReference type="AlphaFoldDB" id="X1VCA7"/>